<feature type="domain" description="Acyl-CoA thioesterase-like C-terminal" evidence="2">
    <location>
        <begin position="133"/>
        <end position="266"/>
    </location>
</feature>
<protein>
    <submittedName>
        <fullName evidence="3">Thioesterase family protein</fullName>
    </submittedName>
</protein>
<dbReference type="PANTHER" id="PTHR38110">
    <property type="entry name" value="CHROMOSOME 23, WHOLE GENOME SHOTGUN SEQUENCE"/>
    <property type="match status" value="1"/>
</dbReference>
<evidence type="ECO:0000259" key="1">
    <source>
        <dbReference type="Pfam" id="PF13622"/>
    </source>
</evidence>
<dbReference type="Pfam" id="PF13622">
    <property type="entry name" value="4HBT_3"/>
    <property type="match status" value="1"/>
</dbReference>
<feature type="domain" description="Acyl-CoA thioesterase-like N-terminal HotDog" evidence="1">
    <location>
        <begin position="28"/>
        <end position="111"/>
    </location>
</feature>
<dbReference type="RefSeq" id="WP_195000764.1">
    <property type="nucleotide sequence ID" value="NZ_JADLQN010000001.1"/>
</dbReference>
<dbReference type="Pfam" id="PF20789">
    <property type="entry name" value="4HBT_3C"/>
    <property type="match status" value="1"/>
</dbReference>
<dbReference type="Proteomes" id="UP000707731">
    <property type="component" value="Unassembled WGS sequence"/>
</dbReference>
<dbReference type="InterPro" id="IPR029069">
    <property type="entry name" value="HotDog_dom_sf"/>
</dbReference>
<sequence>MTTTARYAFDSDTASTAIGDHVYELELTDRWNTPAGTANGGYLLAVCLQALRGEVPQPDLLSVSAHYLRPGTPGPARVVTETARIGRRTGTGAATLLRDDKEIIRVLATFTDLAAAEGQTIELGVAPELPAPQDCVDPVAGRNKVATTGIGARVEFRMPELRGFWGGELGRATTWEFWMRFTDGRDADPVALAALVDAAPPVVFDHGVRGSSTIELTAHIRRRPAPGWLACRVTTKHLVNGFHEEDFELWDSTGALVAQSRQLAIVP</sequence>
<dbReference type="InterPro" id="IPR052389">
    <property type="entry name" value="Sec_Metab_Biosynth-Assoc"/>
</dbReference>
<comment type="caution">
    <text evidence="3">The sequence shown here is derived from an EMBL/GenBank/DDBJ whole genome shotgun (WGS) entry which is preliminary data.</text>
</comment>
<proteinExistence type="predicted"/>
<gene>
    <name evidence="3" type="ORF">IU449_05065</name>
</gene>
<dbReference type="EMBL" id="JADLQN010000001">
    <property type="protein sequence ID" value="MBF6353926.1"/>
    <property type="molecule type" value="Genomic_DNA"/>
</dbReference>
<dbReference type="SUPFAM" id="SSF54637">
    <property type="entry name" value="Thioesterase/thiol ester dehydrase-isomerase"/>
    <property type="match status" value="2"/>
</dbReference>
<dbReference type="InterPro" id="IPR049449">
    <property type="entry name" value="TesB_ACOT8-like_N"/>
</dbReference>
<dbReference type="InterPro" id="IPR042171">
    <property type="entry name" value="Acyl-CoA_hotdog"/>
</dbReference>
<evidence type="ECO:0000313" key="3">
    <source>
        <dbReference type="EMBL" id="MBF6353926.1"/>
    </source>
</evidence>
<accession>A0ABS0D626</accession>
<dbReference type="Gene3D" id="2.40.160.210">
    <property type="entry name" value="Acyl-CoA thioesterase, double hotdog domain"/>
    <property type="match status" value="1"/>
</dbReference>
<name>A0ABS0D626_9NOCA</name>
<dbReference type="PANTHER" id="PTHR38110:SF1">
    <property type="entry name" value="THIOESTERASE DOMAIN-CONTAINING PROTEIN"/>
    <property type="match status" value="1"/>
</dbReference>
<evidence type="ECO:0000259" key="2">
    <source>
        <dbReference type="Pfam" id="PF20789"/>
    </source>
</evidence>
<dbReference type="InterPro" id="IPR049450">
    <property type="entry name" value="ACOT8-like_C"/>
</dbReference>
<evidence type="ECO:0000313" key="4">
    <source>
        <dbReference type="Proteomes" id="UP000707731"/>
    </source>
</evidence>
<keyword evidence="4" id="KW-1185">Reference proteome</keyword>
<reference evidence="3 4" key="1">
    <citation type="submission" date="2020-10" db="EMBL/GenBank/DDBJ databases">
        <title>Identification of Nocardia species via Next-generation sequencing and recognition of intraspecies genetic diversity.</title>
        <authorList>
            <person name="Li P."/>
            <person name="Li P."/>
            <person name="Lu B."/>
        </authorList>
    </citation>
    <scope>NUCLEOTIDE SEQUENCE [LARGE SCALE GENOMIC DNA]</scope>
    <source>
        <strain evidence="3 4">BJ06-0143</strain>
    </source>
</reference>
<organism evidence="3 4">
    <name type="scientific">Nocardia higoensis</name>
    <dbReference type="NCBI Taxonomy" id="228599"/>
    <lineage>
        <taxon>Bacteria</taxon>
        <taxon>Bacillati</taxon>
        <taxon>Actinomycetota</taxon>
        <taxon>Actinomycetes</taxon>
        <taxon>Mycobacteriales</taxon>
        <taxon>Nocardiaceae</taxon>
        <taxon>Nocardia</taxon>
    </lineage>
</organism>